<evidence type="ECO:0008006" key="3">
    <source>
        <dbReference type="Google" id="ProtNLM"/>
    </source>
</evidence>
<gene>
    <name evidence="1" type="ORF">P5G51_011295</name>
</gene>
<dbReference type="RefSeq" id="WP_320384627.1">
    <property type="nucleotide sequence ID" value="NZ_JAROCA020000001.1"/>
</dbReference>
<protein>
    <recommendedName>
        <fullName evidence="3">Flagellar hook-length control protein FliK</fullName>
    </recommendedName>
</protein>
<organism evidence="1 2">
    <name type="scientific">Tigheibacillus jepli</name>
    <dbReference type="NCBI Taxonomy" id="3035914"/>
    <lineage>
        <taxon>Bacteria</taxon>
        <taxon>Bacillati</taxon>
        <taxon>Bacillota</taxon>
        <taxon>Bacilli</taxon>
        <taxon>Bacillales</taxon>
        <taxon>Bacillaceae</taxon>
        <taxon>Tigheibacillus</taxon>
    </lineage>
</organism>
<name>A0ABU5CJ67_9BACI</name>
<proteinExistence type="predicted"/>
<sequence length="577" mass="65584">MVQRINPAKLLSVPTQQTNHLFQVGKIMQGKVLHLFPDNHAQIMLDGKKVIAQLNIPLSVGDRRYFQIVRMDDIPELKVFGEKLTGKAHTDAGNLLQTLGMKENKAHHALINYLLEQQTAFTKNELIRALDLYDNAAHKENAKQIIQTMLQKQFPLTESVFKSLDVKLSNTMSSLLRNLAETLKNTDHPNDISRSLLKQINALLAKDNLLLEATSNTFSQMKNEHAILKEFASFLKNSQQLTSPEKMDAETVLKSFASENKHAAELLIRFISQKYEVANAQWQSLLKWSPALERALQQNKPLPANDFAAFQHEFLRHGGERREISKQSEMLQLLAKAEEPELDTRYKSLPQLLGFEDPNKLNRHVFLQKQFLSLISLIQGRLGLDYEHLLLHQGEKGALNLTIKGILLQMMQQHTNTPEADRAEQLLYFINGSQLQAVSETNNVLLANFQLPGEKFGLKGDIALQLSGKKRQDGKIDGDYCRILFYLQLANIDETVIDMNVQKRSVNIIVFNNMNIPVLQKLADEFRPIFSAGLSALDYHLSAITFKKLTKEENMHMNQTPNPLNPFGQHTGVDYRV</sequence>
<accession>A0ABU5CJ67</accession>
<evidence type="ECO:0000313" key="1">
    <source>
        <dbReference type="EMBL" id="MDY0405897.1"/>
    </source>
</evidence>
<comment type="caution">
    <text evidence="1">The sequence shown here is derived from an EMBL/GenBank/DDBJ whole genome shotgun (WGS) entry which is preliminary data.</text>
</comment>
<keyword evidence="2" id="KW-1185">Reference proteome</keyword>
<reference evidence="1 2" key="1">
    <citation type="submission" date="2023-10" db="EMBL/GenBank/DDBJ databases">
        <title>179-bfca-hs.</title>
        <authorList>
            <person name="Miliotis G."/>
            <person name="Sengupta P."/>
            <person name="Hameed A."/>
            <person name="Chuvochina M."/>
            <person name="Mcdonagh F."/>
            <person name="Simpson A.C."/>
            <person name="Singh N.K."/>
            <person name="Rekha P.D."/>
            <person name="Raman K."/>
            <person name="Hugenholtz P."/>
            <person name="Venkateswaran K."/>
        </authorList>
    </citation>
    <scope>NUCLEOTIDE SEQUENCE [LARGE SCALE GENOMIC DNA]</scope>
    <source>
        <strain evidence="1 2">179-BFC-A-HS</strain>
    </source>
</reference>
<evidence type="ECO:0000313" key="2">
    <source>
        <dbReference type="Proteomes" id="UP001228376"/>
    </source>
</evidence>
<dbReference type="Proteomes" id="UP001228376">
    <property type="component" value="Unassembled WGS sequence"/>
</dbReference>
<dbReference type="EMBL" id="JAROCA020000001">
    <property type="protein sequence ID" value="MDY0405897.1"/>
    <property type="molecule type" value="Genomic_DNA"/>
</dbReference>